<accession>A0ACC0DXA1</accession>
<organism evidence="1 2">
    <name type="scientific">Puccinia striiformis f. sp. tritici</name>
    <dbReference type="NCBI Taxonomy" id="168172"/>
    <lineage>
        <taxon>Eukaryota</taxon>
        <taxon>Fungi</taxon>
        <taxon>Dikarya</taxon>
        <taxon>Basidiomycota</taxon>
        <taxon>Pucciniomycotina</taxon>
        <taxon>Pucciniomycetes</taxon>
        <taxon>Pucciniales</taxon>
        <taxon>Pucciniaceae</taxon>
        <taxon>Puccinia</taxon>
    </lineage>
</organism>
<protein>
    <submittedName>
        <fullName evidence="1">Uncharacterized protein</fullName>
    </submittedName>
</protein>
<proteinExistence type="predicted"/>
<feature type="non-terminal residue" evidence="1">
    <location>
        <position position="1"/>
    </location>
</feature>
<comment type="caution">
    <text evidence="1">The sequence shown here is derived from an EMBL/GenBank/DDBJ whole genome shotgun (WGS) entry which is preliminary data.</text>
</comment>
<name>A0ACC0DXA1_9BASI</name>
<reference evidence="2" key="1">
    <citation type="journal article" date="2018" name="BMC Genomics">
        <title>Genomic insights into host adaptation between the wheat stripe rust pathogen (Puccinia striiformis f. sp. tritici) and the barley stripe rust pathogen (Puccinia striiformis f. sp. hordei).</title>
        <authorList>
            <person name="Xia C."/>
            <person name="Wang M."/>
            <person name="Yin C."/>
            <person name="Cornejo O.E."/>
            <person name="Hulbert S.H."/>
            <person name="Chen X."/>
        </authorList>
    </citation>
    <scope>NUCLEOTIDE SEQUENCE [LARGE SCALE GENOMIC DNA]</scope>
    <source>
        <strain evidence="2">93-210</strain>
    </source>
</reference>
<reference evidence="1 2" key="3">
    <citation type="journal article" date="2022" name="Microbiol. Spectr.">
        <title>Folding features and dynamics of 3D genome architecture in plant fungal pathogens.</title>
        <authorList>
            <person name="Xia C."/>
        </authorList>
    </citation>
    <scope>NUCLEOTIDE SEQUENCE [LARGE SCALE GENOMIC DNA]</scope>
    <source>
        <strain evidence="1 2">93-210</strain>
    </source>
</reference>
<dbReference type="Proteomes" id="UP001060170">
    <property type="component" value="Chromosome 15"/>
</dbReference>
<gene>
    <name evidence="1" type="ORF">MJO28_014742</name>
</gene>
<reference evidence="2" key="2">
    <citation type="journal article" date="2018" name="Mol. Plant Microbe Interact.">
        <title>Genome sequence resources for the wheat stripe rust pathogen (Puccinia striiformis f. sp. tritici) and the barley stripe rust pathogen (Puccinia striiformis f. sp. hordei).</title>
        <authorList>
            <person name="Xia C."/>
            <person name="Wang M."/>
            <person name="Yin C."/>
            <person name="Cornejo O.E."/>
            <person name="Hulbert S.H."/>
            <person name="Chen X."/>
        </authorList>
    </citation>
    <scope>NUCLEOTIDE SEQUENCE [LARGE SCALE GENOMIC DNA]</scope>
    <source>
        <strain evidence="2">93-210</strain>
    </source>
</reference>
<evidence type="ECO:0000313" key="1">
    <source>
        <dbReference type="EMBL" id="KAI7939163.1"/>
    </source>
</evidence>
<dbReference type="EMBL" id="CM045879">
    <property type="protein sequence ID" value="KAI7939163.1"/>
    <property type="molecule type" value="Genomic_DNA"/>
</dbReference>
<keyword evidence="2" id="KW-1185">Reference proteome</keyword>
<sequence length="238" mass="27516">HSSPSQHHQHQQASSSQHHQQSVSQHREHQRSHSQSWDFLHTQQSINSTNEWSSSPYFHHEHAHHSQQDHESHHHFCSSSIEQSEHNFLSQNHHILTHNQANHTPRASNYNLHNSQRTSSENVHNPHPSYENSSNLPPRLSQAGFGNPQGENVDEDGDIDLNQFRQNTENHTSRNHPQEHTNRPLAWGWTEPPEFRPYTMRAPQRCLMCDAILLTGETNSLCCQKGRITLQQPPPPPE</sequence>
<evidence type="ECO:0000313" key="2">
    <source>
        <dbReference type="Proteomes" id="UP001060170"/>
    </source>
</evidence>